<sequence length="120" mass="13486">MDITAINEMFANIRENTDWDLNGNLVWGYFFVNTTPEPLHGLARVLEGEGYTVVEVFEPELEEGEAEYHVLHVERVETHSEASLDKRNHELQALAEANGVEDYDGMDVGPVEFAHDPGNA</sequence>
<comment type="caution">
    <text evidence="2">The sequence shown here is derived from an EMBL/GenBank/DDBJ whole genome shotgun (WGS) entry which is preliminary data.</text>
</comment>
<dbReference type="InterPro" id="IPR009671">
    <property type="entry name" value="RraB_dom"/>
</dbReference>
<proteinExistence type="predicted"/>
<dbReference type="KEGG" id="srh:BAY15_2605"/>
<dbReference type="Gene3D" id="3.30.70.970">
    <property type="entry name" value="RraB-like"/>
    <property type="match status" value="1"/>
</dbReference>
<dbReference type="Proteomes" id="UP001226084">
    <property type="component" value="Unassembled WGS sequence"/>
</dbReference>
<evidence type="ECO:0000313" key="2">
    <source>
        <dbReference type="EMBL" id="MDQ1108003.1"/>
    </source>
</evidence>
<name>A0AAP5EDM6_9GAMM</name>
<dbReference type="Pfam" id="PF06877">
    <property type="entry name" value="RraB"/>
    <property type="match status" value="1"/>
</dbReference>
<dbReference type="SUPFAM" id="SSF89946">
    <property type="entry name" value="Hypothetical protein VC0424"/>
    <property type="match status" value="1"/>
</dbReference>
<organism evidence="2 3">
    <name type="scientific">Stenotrophomonas rhizophila</name>
    <dbReference type="NCBI Taxonomy" id="216778"/>
    <lineage>
        <taxon>Bacteria</taxon>
        <taxon>Pseudomonadati</taxon>
        <taxon>Pseudomonadota</taxon>
        <taxon>Gammaproteobacteria</taxon>
        <taxon>Lysobacterales</taxon>
        <taxon>Lysobacteraceae</taxon>
        <taxon>Stenotrophomonas</taxon>
    </lineage>
</organism>
<protein>
    <recommendedName>
        <fullName evidence="1">Regulator of ribonuclease activity B domain-containing protein</fullName>
    </recommendedName>
</protein>
<dbReference type="AlphaFoldDB" id="A0AAP5EDM6"/>
<accession>A0AAP5EDM6</accession>
<dbReference type="EMBL" id="JAUTAS010000001">
    <property type="protein sequence ID" value="MDQ1108003.1"/>
    <property type="molecule type" value="Genomic_DNA"/>
</dbReference>
<gene>
    <name evidence="2" type="ORF">QE424_001162</name>
</gene>
<dbReference type="RefSeq" id="WP_068853467.1">
    <property type="nucleotide sequence ID" value="NZ_CP016294.1"/>
</dbReference>
<feature type="domain" description="Regulator of ribonuclease activity B" evidence="1">
    <location>
        <begin position="7"/>
        <end position="108"/>
    </location>
</feature>
<evidence type="ECO:0000313" key="3">
    <source>
        <dbReference type="Proteomes" id="UP001226084"/>
    </source>
</evidence>
<reference evidence="2" key="1">
    <citation type="submission" date="2023-07" db="EMBL/GenBank/DDBJ databases">
        <title>Functional and genomic diversity of the sorghum phyllosphere microbiome.</title>
        <authorList>
            <person name="Shade A."/>
        </authorList>
    </citation>
    <scope>NUCLEOTIDE SEQUENCE</scope>
    <source>
        <strain evidence="2">SORGH_AS_0457</strain>
    </source>
</reference>
<dbReference type="InterPro" id="IPR036701">
    <property type="entry name" value="RraB-like_sf"/>
</dbReference>
<evidence type="ECO:0000259" key="1">
    <source>
        <dbReference type="Pfam" id="PF06877"/>
    </source>
</evidence>